<dbReference type="SMART" id="SM00421">
    <property type="entry name" value="HTH_LUXR"/>
    <property type="match status" value="1"/>
</dbReference>
<evidence type="ECO:0000256" key="3">
    <source>
        <dbReference type="ARBA" id="ARBA00023125"/>
    </source>
</evidence>
<dbReference type="InterPro" id="IPR011006">
    <property type="entry name" value="CheY-like_superfamily"/>
</dbReference>
<dbReference type="GO" id="GO:0006355">
    <property type="term" value="P:regulation of DNA-templated transcription"/>
    <property type="evidence" value="ECO:0007669"/>
    <property type="project" value="InterPro"/>
</dbReference>
<keyword evidence="3" id="KW-0238">DNA-binding</keyword>
<dbReference type="CDD" id="cd06170">
    <property type="entry name" value="LuxR_C_like"/>
    <property type="match status" value="1"/>
</dbReference>
<dbReference type="Gene3D" id="1.10.10.10">
    <property type="entry name" value="Winged helix-like DNA-binding domain superfamily/Winged helix DNA-binding domain"/>
    <property type="match status" value="1"/>
</dbReference>
<dbReference type="SUPFAM" id="SSF46894">
    <property type="entry name" value="C-terminal effector domain of the bipartite response regulators"/>
    <property type="match status" value="1"/>
</dbReference>
<evidence type="ECO:0000256" key="4">
    <source>
        <dbReference type="ARBA" id="ARBA00023163"/>
    </source>
</evidence>
<dbReference type="SMART" id="SM00448">
    <property type="entry name" value="REC"/>
    <property type="match status" value="1"/>
</dbReference>
<protein>
    <submittedName>
        <fullName evidence="8">Two component transcriptional regulator, LuxR family</fullName>
    </submittedName>
</protein>
<dbReference type="InterPro" id="IPR016032">
    <property type="entry name" value="Sig_transdc_resp-reg_C-effctor"/>
</dbReference>
<dbReference type="SUPFAM" id="SSF52172">
    <property type="entry name" value="CheY-like"/>
    <property type="match status" value="1"/>
</dbReference>
<keyword evidence="1 5" id="KW-0597">Phosphoprotein</keyword>
<dbReference type="EMBL" id="FZOG01000002">
    <property type="protein sequence ID" value="SNS21829.1"/>
    <property type="molecule type" value="Genomic_DNA"/>
</dbReference>
<accession>A0A239CPF4</accession>
<dbReference type="PANTHER" id="PTHR43214">
    <property type="entry name" value="TWO-COMPONENT RESPONSE REGULATOR"/>
    <property type="match status" value="1"/>
</dbReference>
<keyword evidence="4" id="KW-0804">Transcription</keyword>
<dbReference type="Pfam" id="PF00196">
    <property type="entry name" value="GerE"/>
    <property type="match status" value="1"/>
</dbReference>
<feature type="modified residue" description="4-aspartylphosphate" evidence="5">
    <location>
        <position position="53"/>
    </location>
</feature>
<dbReference type="PRINTS" id="PR00038">
    <property type="entry name" value="HTHLUXR"/>
</dbReference>
<dbReference type="PROSITE" id="PS00622">
    <property type="entry name" value="HTH_LUXR_1"/>
    <property type="match status" value="1"/>
</dbReference>
<dbReference type="GO" id="GO:0003677">
    <property type="term" value="F:DNA binding"/>
    <property type="evidence" value="ECO:0007669"/>
    <property type="project" value="UniProtKB-KW"/>
</dbReference>
<reference evidence="9" key="1">
    <citation type="submission" date="2017-06" db="EMBL/GenBank/DDBJ databases">
        <authorList>
            <person name="Varghese N."/>
            <person name="Submissions S."/>
        </authorList>
    </citation>
    <scope>NUCLEOTIDE SEQUENCE [LARGE SCALE GENOMIC DNA]</scope>
    <source>
        <strain evidence="9">CIP 108523</strain>
    </source>
</reference>
<gene>
    <name evidence="8" type="ORF">SAMN05216255_1819</name>
</gene>
<evidence type="ECO:0000313" key="9">
    <source>
        <dbReference type="Proteomes" id="UP000242915"/>
    </source>
</evidence>
<keyword evidence="9" id="KW-1185">Reference proteome</keyword>
<keyword evidence="2" id="KW-0805">Transcription regulation</keyword>
<sequence>MRKILIVDDHPVIRLAVRVLLEQEGYEIVGEADNGVDALQLTKDKNPDVVILDIGIPRLDGLQVISRLKATGGSTRVLVLTSQPASTLANRCMQVGAAGFVSKDQDLAGLCSAVNAILSGYTYFPYGIFGSTHDSEQPESQLLESLSDRELMVLQYLAKGMTNKQIADIMLLSNKTVSTYKTRLLQKLGATSLVELLEFAKRNNVA</sequence>
<dbReference type="Proteomes" id="UP000242915">
    <property type="component" value="Unassembled WGS sequence"/>
</dbReference>
<feature type="domain" description="HTH luxR-type" evidence="6">
    <location>
        <begin position="139"/>
        <end position="204"/>
    </location>
</feature>
<dbReference type="InterPro" id="IPR001789">
    <property type="entry name" value="Sig_transdc_resp-reg_receiver"/>
</dbReference>
<dbReference type="InterPro" id="IPR039420">
    <property type="entry name" value="WalR-like"/>
</dbReference>
<dbReference type="Pfam" id="PF00072">
    <property type="entry name" value="Response_reg"/>
    <property type="match status" value="1"/>
</dbReference>
<evidence type="ECO:0000313" key="8">
    <source>
        <dbReference type="EMBL" id="SNS21829.1"/>
    </source>
</evidence>
<dbReference type="PROSITE" id="PS50110">
    <property type="entry name" value="RESPONSE_REGULATORY"/>
    <property type="match status" value="1"/>
</dbReference>
<evidence type="ECO:0000256" key="1">
    <source>
        <dbReference type="ARBA" id="ARBA00022553"/>
    </source>
</evidence>
<dbReference type="CDD" id="cd17535">
    <property type="entry name" value="REC_NarL-like"/>
    <property type="match status" value="1"/>
</dbReference>
<evidence type="ECO:0000256" key="5">
    <source>
        <dbReference type="PROSITE-ProRule" id="PRU00169"/>
    </source>
</evidence>
<evidence type="ECO:0000259" key="6">
    <source>
        <dbReference type="PROSITE" id="PS50043"/>
    </source>
</evidence>
<dbReference type="RefSeq" id="WP_089359517.1">
    <property type="nucleotide sequence ID" value="NZ_FZOG01000002.1"/>
</dbReference>
<name>A0A239CPF4_9PSED</name>
<evidence type="ECO:0000256" key="2">
    <source>
        <dbReference type="ARBA" id="ARBA00023015"/>
    </source>
</evidence>
<dbReference type="InterPro" id="IPR058245">
    <property type="entry name" value="NreC/VraR/RcsB-like_REC"/>
</dbReference>
<dbReference type="GO" id="GO:0000160">
    <property type="term" value="P:phosphorelay signal transduction system"/>
    <property type="evidence" value="ECO:0007669"/>
    <property type="project" value="InterPro"/>
</dbReference>
<dbReference type="AlphaFoldDB" id="A0A239CPF4"/>
<feature type="domain" description="Response regulatory" evidence="7">
    <location>
        <begin position="3"/>
        <end position="118"/>
    </location>
</feature>
<evidence type="ECO:0000259" key="7">
    <source>
        <dbReference type="PROSITE" id="PS50110"/>
    </source>
</evidence>
<dbReference type="PROSITE" id="PS50043">
    <property type="entry name" value="HTH_LUXR_2"/>
    <property type="match status" value="1"/>
</dbReference>
<dbReference type="InterPro" id="IPR000792">
    <property type="entry name" value="Tscrpt_reg_LuxR_C"/>
</dbReference>
<dbReference type="InterPro" id="IPR036388">
    <property type="entry name" value="WH-like_DNA-bd_sf"/>
</dbReference>
<proteinExistence type="predicted"/>
<dbReference type="PANTHER" id="PTHR43214:SF41">
    <property type="entry name" value="NITRATE_NITRITE RESPONSE REGULATOR PROTEIN NARP"/>
    <property type="match status" value="1"/>
</dbReference>
<organism evidence="8 9">
    <name type="scientific">Pseudomonas segetis</name>
    <dbReference type="NCBI Taxonomy" id="298908"/>
    <lineage>
        <taxon>Bacteria</taxon>
        <taxon>Pseudomonadati</taxon>
        <taxon>Pseudomonadota</taxon>
        <taxon>Gammaproteobacteria</taxon>
        <taxon>Pseudomonadales</taxon>
        <taxon>Pseudomonadaceae</taxon>
        <taxon>Pseudomonas</taxon>
    </lineage>
</organism>
<dbReference type="Gene3D" id="3.40.50.2300">
    <property type="match status" value="1"/>
</dbReference>